<dbReference type="GO" id="GO:0046982">
    <property type="term" value="F:protein heterodimerization activity"/>
    <property type="evidence" value="ECO:0007669"/>
    <property type="project" value="InterPro"/>
</dbReference>
<dbReference type="Gene3D" id="1.10.20.10">
    <property type="entry name" value="Histone, subunit A"/>
    <property type="match status" value="1"/>
</dbReference>
<feature type="compositionally biased region" description="Basic and acidic residues" evidence="1">
    <location>
        <begin position="702"/>
        <end position="720"/>
    </location>
</feature>
<reference evidence="3 4" key="1">
    <citation type="journal article" date="2008" name="Nature">
        <title>The genome of Laccaria bicolor provides insights into mycorrhizal symbiosis.</title>
        <authorList>
            <person name="Martin F."/>
            <person name="Aerts A."/>
            <person name="Ahren D."/>
            <person name="Brun A."/>
            <person name="Danchin E.G.J."/>
            <person name="Duchaussoy F."/>
            <person name="Gibon J."/>
            <person name="Kohler A."/>
            <person name="Lindquist E."/>
            <person name="Pereda V."/>
            <person name="Salamov A."/>
            <person name="Shapiro H.J."/>
            <person name="Wuyts J."/>
            <person name="Blaudez D."/>
            <person name="Buee M."/>
            <person name="Brokstein P."/>
            <person name="Canbaeck B."/>
            <person name="Cohen D."/>
            <person name="Courty P.E."/>
            <person name="Coutinho P.M."/>
            <person name="Delaruelle C."/>
            <person name="Detter J.C."/>
            <person name="Deveau A."/>
            <person name="DiFazio S."/>
            <person name="Duplessis S."/>
            <person name="Fraissinet-Tachet L."/>
            <person name="Lucic E."/>
            <person name="Frey-Klett P."/>
            <person name="Fourrey C."/>
            <person name="Feussner I."/>
            <person name="Gay G."/>
            <person name="Grimwood J."/>
            <person name="Hoegger P.J."/>
            <person name="Jain P."/>
            <person name="Kilaru S."/>
            <person name="Labbe J."/>
            <person name="Lin Y.C."/>
            <person name="Legue V."/>
            <person name="Le Tacon F."/>
            <person name="Marmeisse R."/>
            <person name="Melayah D."/>
            <person name="Montanini B."/>
            <person name="Muratet M."/>
            <person name="Nehls U."/>
            <person name="Niculita-Hirzel H."/>
            <person name="Oudot-Le Secq M.P."/>
            <person name="Peter M."/>
            <person name="Quesneville H."/>
            <person name="Rajashekar B."/>
            <person name="Reich M."/>
            <person name="Rouhier N."/>
            <person name="Schmutz J."/>
            <person name="Yin T."/>
            <person name="Chalot M."/>
            <person name="Henrissat B."/>
            <person name="Kuees U."/>
            <person name="Lucas S."/>
            <person name="Van de Peer Y."/>
            <person name="Podila G.K."/>
            <person name="Polle A."/>
            <person name="Pukkila P.J."/>
            <person name="Richardson P.M."/>
            <person name="Rouze P."/>
            <person name="Sanders I.R."/>
            <person name="Stajich J.E."/>
            <person name="Tunlid A."/>
            <person name="Tuskan G."/>
            <person name="Grigoriev I.V."/>
        </authorList>
    </citation>
    <scope>NUCLEOTIDE SEQUENCE [LARGE SCALE GENOMIC DNA]</scope>
    <source>
        <strain evidence="4">S238N-H82 / ATCC MYA-4686</strain>
    </source>
</reference>
<dbReference type="InterPro" id="IPR011333">
    <property type="entry name" value="SKP1/BTB/POZ_sf"/>
</dbReference>
<evidence type="ECO:0000313" key="3">
    <source>
        <dbReference type="EMBL" id="EDR13718.1"/>
    </source>
</evidence>
<dbReference type="Gene3D" id="3.30.710.10">
    <property type="entry name" value="Potassium Channel Kv1.1, Chain A"/>
    <property type="match status" value="1"/>
</dbReference>
<feature type="region of interest" description="Disordered" evidence="1">
    <location>
        <begin position="1251"/>
        <end position="1315"/>
    </location>
</feature>
<feature type="compositionally biased region" description="Basic and acidic residues" evidence="1">
    <location>
        <begin position="1346"/>
        <end position="1356"/>
    </location>
</feature>
<dbReference type="InterPro" id="IPR000210">
    <property type="entry name" value="BTB/POZ_dom"/>
</dbReference>
<feature type="compositionally biased region" description="Basic and acidic residues" evidence="1">
    <location>
        <begin position="228"/>
        <end position="238"/>
    </location>
</feature>
<organism evidence="4">
    <name type="scientific">Laccaria bicolor (strain S238N-H82 / ATCC MYA-4686)</name>
    <name type="common">Bicoloured deceiver</name>
    <name type="synonym">Laccaria laccata var. bicolor</name>
    <dbReference type="NCBI Taxonomy" id="486041"/>
    <lineage>
        <taxon>Eukaryota</taxon>
        <taxon>Fungi</taxon>
        <taxon>Dikarya</taxon>
        <taxon>Basidiomycota</taxon>
        <taxon>Agaricomycotina</taxon>
        <taxon>Agaricomycetes</taxon>
        <taxon>Agaricomycetidae</taxon>
        <taxon>Agaricales</taxon>
        <taxon>Agaricineae</taxon>
        <taxon>Hydnangiaceae</taxon>
        <taxon>Laccaria</taxon>
    </lineage>
</organism>
<feature type="compositionally biased region" description="Acidic residues" evidence="1">
    <location>
        <begin position="270"/>
        <end position="291"/>
    </location>
</feature>
<feature type="region of interest" description="Disordered" evidence="1">
    <location>
        <begin position="1330"/>
        <end position="1378"/>
    </location>
</feature>
<dbReference type="InterPro" id="IPR009072">
    <property type="entry name" value="Histone-fold"/>
</dbReference>
<feature type="region of interest" description="Disordered" evidence="1">
    <location>
        <begin position="533"/>
        <end position="832"/>
    </location>
</feature>
<feature type="compositionally biased region" description="Low complexity" evidence="1">
    <location>
        <begin position="733"/>
        <end position="743"/>
    </location>
</feature>
<feature type="compositionally biased region" description="Basic and acidic residues" evidence="1">
    <location>
        <begin position="309"/>
        <end position="326"/>
    </location>
</feature>
<dbReference type="KEGG" id="lbc:LACBIDRAFT_292519"/>
<feature type="compositionally biased region" description="Basic and acidic residues" evidence="1">
    <location>
        <begin position="914"/>
        <end position="929"/>
    </location>
</feature>
<keyword evidence="4" id="KW-1185">Reference proteome</keyword>
<gene>
    <name evidence="3" type="ORF">LACBIDRAFT_292519</name>
</gene>
<feature type="compositionally biased region" description="Polar residues" evidence="1">
    <location>
        <begin position="1413"/>
        <end position="1449"/>
    </location>
</feature>
<dbReference type="STRING" id="486041.B0CVA8"/>
<dbReference type="Pfam" id="PF10384">
    <property type="entry name" value="Scm3"/>
    <property type="match status" value="1"/>
</dbReference>
<dbReference type="GeneID" id="6071292"/>
<feature type="compositionally biased region" description="Polar residues" evidence="1">
    <location>
        <begin position="953"/>
        <end position="962"/>
    </location>
</feature>
<feature type="compositionally biased region" description="Polar residues" evidence="1">
    <location>
        <begin position="400"/>
        <end position="410"/>
    </location>
</feature>
<dbReference type="SUPFAM" id="SSF54695">
    <property type="entry name" value="POZ domain"/>
    <property type="match status" value="1"/>
</dbReference>
<proteinExistence type="predicted"/>
<dbReference type="Proteomes" id="UP000001194">
    <property type="component" value="Unassembled WGS sequence"/>
</dbReference>
<feature type="region of interest" description="Disordered" evidence="1">
    <location>
        <begin position="192"/>
        <end position="501"/>
    </location>
</feature>
<feature type="domain" description="BTB" evidence="2">
    <location>
        <begin position="1058"/>
        <end position="1128"/>
    </location>
</feature>
<feature type="compositionally biased region" description="Basic and acidic residues" evidence="1">
    <location>
        <begin position="554"/>
        <end position="564"/>
    </location>
</feature>
<accession>B0CVA8</accession>
<feature type="compositionally biased region" description="Polar residues" evidence="1">
    <location>
        <begin position="1276"/>
        <end position="1286"/>
    </location>
</feature>
<dbReference type="EMBL" id="DS547093">
    <property type="protein sequence ID" value="EDR13718.1"/>
    <property type="molecule type" value="Genomic_DNA"/>
</dbReference>
<feature type="compositionally biased region" description="Basic and acidic residues" evidence="1">
    <location>
        <begin position="192"/>
        <end position="205"/>
    </location>
</feature>
<name>B0CVA8_LACBS</name>
<dbReference type="GO" id="GO:0005634">
    <property type="term" value="C:nucleus"/>
    <property type="evidence" value="ECO:0007669"/>
    <property type="project" value="InterPro"/>
</dbReference>
<feature type="compositionally biased region" description="Polar residues" evidence="1">
    <location>
        <begin position="592"/>
        <end position="609"/>
    </location>
</feature>
<protein>
    <submittedName>
        <fullName evidence="3">Predicted protein</fullName>
    </submittedName>
</protein>
<dbReference type="InParanoid" id="B0CVA8"/>
<feature type="region of interest" description="Disordered" evidence="1">
    <location>
        <begin position="114"/>
        <end position="140"/>
    </location>
</feature>
<feature type="compositionally biased region" description="Basic residues" evidence="1">
    <location>
        <begin position="762"/>
        <end position="772"/>
    </location>
</feature>
<feature type="compositionally biased region" description="Basic and acidic residues" evidence="1">
    <location>
        <begin position="464"/>
        <end position="484"/>
    </location>
</feature>
<feature type="compositionally biased region" description="Acidic residues" evidence="1">
    <location>
        <begin position="206"/>
        <end position="218"/>
    </location>
</feature>
<dbReference type="OrthoDB" id="2420608at2759"/>
<feature type="compositionally biased region" description="Polar residues" evidence="1">
    <location>
        <begin position="641"/>
        <end position="651"/>
    </location>
</feature>
<feature type="compositionally biased region" description="Basic and acidic residues" evidence="1">
    <location>
        <begin position="999"/>
        <end position="1009"/>
    </location>
</feature>
<dbReference type="PROSITE" id="PS50097">
    <property type="entry name" value="BTB"/>
    <property type="match status" value="1"/>
</dbReference>
<feature type="compositionally biased region" description="Basic and acidic residues" evidence="1">
    <location>
        <begin position="46"/>
        <end position="67"/>
    </location>
</feature>
<dbReference type="HOGENOM" id="CLU_248666_0_0_1"/>
<feature type="compositionally biased region" description="Basic and acidic residues" evidence="1">
    <location>
        <begin position="1028"/>
        <end position="1045"/>
    </location>
</feature>
<dbReference type="Pfam" id="PF00651">
    <property type="entry name" value="BTB"/>
    <property type="match status" value="1"/>
</dbReference>
<feature type="compositionally biased region" description="Pro residues" evidence="1">
    <location>
        <begin position="805"/>
        <end position="823"/>
    </location>
</feature>
<feature type="compositionally biased region" description="Basic residues" evidence="1">
    <location>
        <begin position="723"/>
        <end position="732"/>
    </location>
</feature>
<feature type="region of interest" description="Disordered" evidence="1">
    <location>
        <begin position="46"/>
        <end position="68"/>
    </location>
</feature>
<feature type="compositionally biased region" description="Basic residues" evidence="1">
    <location>
        <begin position="445"/>
        <end position="455"/>
    </location>
</feature>
<dbReference type="CDD" id="cd18186">
    <property type="entry name" value="BTB_POZ_ZBTB_KLHL-like"/>
    <property type="match status" value="1"/>
</dbReference>
<dbReference type="GO" id="GO:0042393">
    <property type="term" value="F:histone binding"/>
    <property type="evidence" value="ECO:0007669"/>
    <property type="project" value="InterPro"/>
</dbReference>
<feature type="compositionally biased region" description="Basic and acidic residues" evidence="1">
    <location>
        <begin position="246"/>
        <end position="267"/>
    </location>
</feature>
<feature type="region of interest" description="Disordered" evidence="1">
    <location>
        <begin position="1413"/>
        <end position="1501"/>
    </location>
</feature>
<feature type="region of interest" description="Disordered" evidence="1">
    <location>
        <begin position="861"/>
        <end position="1045"/>
    </location>
</feature>
<feature type="compositionally biased region" description="Polar residues" evidence="1">
    <location>
        <begin position="1463"/>
        <end position="1494"/>
    </location>
</feature>
<evidence type="ECO:0000256" key="1">
    <source>
        <dbReference type="SAM" id="MobiDB-lite"/>
    </source>
</evidence>
<sequence>MPDQSPTLPTEHFSRLEGLKRQSDQLASLSAMLRERSERCELGCDSYGAEKAKGVDKRSREQDREEVQEQLAKIMSKLDERRSGEKTLVRSFFPQPYRLTDSAPPLKRQRFLSISRQSSVQSSSPAKSTPEPPLDLQKEREASTLRLLDVWSQLAERYTRRLDEDDIVDIRTGEIVKDNGVIRKSRKLEFGAELEPKNNKEKDGADAEEDEDDIDELDLFAQENGESDEVHSDMDGRRVPPVAPLDPRDAEDLRQFLEAERIRKEACGSEPEDDIESTPSFEEEDEQGDTSDSERPTSDDAEEVDEDESRQKGGNEQDDRPNDPPWDHSLAVVDDLSSDDELNNWEVTKASIVYPNPTTKKENADRIVPPSDSDSDVEIIEPPIPTKASRTPKFIKEPSRTQLQTPPYSKSSEDTDIGCSSYLVQPSASPPPTLSSPASHSKAFPPKRGRGRPRLKSSAPLDSAEDKIPIPRIDLAKLSKDNAQKRLSKKTTAEVLNSKNVPRPELEISPQKVPRLIPEVVIVKRRSFGQEIRPTHAASNVDGKNEVPPSKNGKGKEKEIAPDVRKRRHKTPIQPDIPGEYQEEDDDPIIKLSSSSAGPSKMKIQSSNGIRAVNKCHSPVPGSAESHKEEVEMPVPADTRSGPSRPSGSETSPRKRKRVVSSSEGDALQDETTPSTVEPKAAKSKSSKQHRELPPPHHKLASKSDSESPSDSEVKRRDTQKSGQKRRSKSTSRRSPSASGSTPPEVPSGSEVKRRDAQNSGQKRRSKSKPRRSPSASGSNSESEHSDTSMHSRAGRCSKSHLSSFPPPFYPYPLPMYPPPHPHTQPSNVFSPIPDPRAQFIISQAMHQLSALVGGPWPAPGVPYTPSRRRDQGHQPMYITPTHHPHPYTYAYNPEFSNATAPPDTPEAMSSPGEPKENGRRKSLVERSKSRGRRVSFKIEREDVDEDAMDIYSSPTGNNANRGMSERGHSSESDEPSPSQVKTEGKGKERKQRSGIVESKPKHGLEGGKDGSVQRVLFNRGQTPGPSTRDKSDDSAHEPSISKKAAATDRGHFDVACLQIEHIQFRVHRYFFERESLYFRNYLTVPASPGAVRTGVNDSNAIVLEEVKPAEFELFLWVFYNPRYSLYNRTVEEWEIILKLAHRWTFPEVKNLAVRQLEKLEFPDLDRIAIYQENAVDRRLLVPCFARLCEREEPLTLPEGMKLGMETTLMIACAREVSRGSVSPTGARSPTSAHVHGNELHAIVCDLFKIEPQPETPNGDEKATTPLPGTKEPKTPVNTSATSQASHQEDSNKVNGTAKGKDPIPPQGEGKATGAVEVAKAEAGVKEASLVDAKAEGEDNGATNGEVKDGGVKSEIMDVLESGATSEGDVAGGGGRGVASDAAVADVTNAGNGETKTSDDEDVVTKIDLAQTPLNNALSGLDNSSPVVATTDPTMPTNDTSPPAGSDSNELLIDITGTDGDKSLSQGQIPSTSGVTPGFESSNSDEVATSTANSLWGDPWS</sequence>
<evidence type="ECO:0000259" key="2">
    <source>
        <dbReference type="PROSITE" id="PS50097"/>
    </source>
</evidence>
<feature type="compositionally biased region" description="Low complexity" evidence="1">
    <location>
        <begin position="114"/>
        <end position="128"/>
    </location>
</feature>
<evidence type="ECO:0000313" key="4">
    <source>
        <dbReference type="Proteomes" id="UP000001194"/>
    </source>
</evidence>
<feature type="compositionally biased region" description="Acidic residues" evidence="1">
    <location>
        <begin position="299"/>
        <end position="308"/>
    </location>
</feature>
<dbReference type="RefSeq" id="XP_001876216.1">
    <property type="nucleotide sequence ID" value="XM_001876181.1"/>
</dbReference>
<dbReference type="InterPro" id="IPR018465">
    <property type="entry name" value="Scm3/HJURP"/>
</dbReference>